<dbReference type="Gene3D" id="3.90.226.10">
    <property type="entry name" value="2-enoyl-CoA Hydratase, Chain A, domain 1"/>
    <property type="match status" value="2"/>
</dbReference>
<dbReference type="PROSITE" id="PS50968">
    <property type="entry name" value="BIOTINYL_LIPOYL"/>
    <property type="match status" value="1"/>
</dbReference>
<evidence type="ECO:0000256" key="4">
    <source>
        <dbReference type="ARBA" id="ARBA00022840"/>
    </source>
</evidence>
<feature type="compositionally biased region" description="Low complexity" evidence="7">
    <location>
        <begin position="941"/>
        <end position="956"/>
    </location>
</feature>
<proteinExistence type="predicted"/>
<dbReference type="InterPro" id="IPR051602">
    <property type="entry name" value="ACC_Biotin_Carboxylase"/>
</dbReference>
<dbReference type="Pfam" id="PF00364">
    <property type="entry name" value="Biotin_lipoyl"/>
    <property type="match status" value="1"/>
</dbReference>
<organism evidence="13 14">
    <name type="scientific">Pseudozyma antarctica (strain T-34)</name>
    <name type="common">Yeast</name>
    <name type="synonym">Candida antarctica</name>
    <dbReference type="NCBI Taxonomy" id="1151754"/>
    <lineage>
        <taxon>Eukaryota</taxon>
        <taxon>Fungi</taxon>
        <taxon>Dikarya</taxon>
        <taxon>Basidiomycota</taxon>
        <taxon>Ustilaginomycotina</taxon>
        <taxon>Ustilaginomycetes</taxon>
        <taxon>Ustilaginales</taxon>
        <taxon>Ustilaginaceae</taxon>
        <taxon>Moesziomyces</taxon>
    </lineage>
</organism>
<evidence type="ECO:0000313" key="14">
    <source>
        <dbReference type="Proteomes" id="UP000011976"/>
    </source>
</evidence>
<dbReference type="GO" id="GO:0046872">
    <property type="term" value="F:metal ion binding"/>
    <property type="evidence" value="ECO:0007669"/>
    <property type="project" value="InterPro"/>
</dbReference>
<dbReference type="CDD" id="cd06850">
    <property type="entry name" value="biotinyl_domain"/>
    <property type="match status" value="1"/>
</dbReference>
<feature type="compositionally biased region" description="Basic and acidic residues" evidence="7">
    <location>
        <begin position="805"/>
        <end position="819"/>
    </location>
</feature>
<dbReference type="SUPFAM" id="SSF56059">
    <property type="entry name" value="Glutathione synthetase ATP-binding domain-like"/>
    <property type="match status" value="1"/>
</dbReference>
<dbReference type="InterPro" id="IPR001882">
    <property type="entry name" value="Biotin_BS"/>
</dbReference>
<dbReference type="InterPro" id="IPR005482">
    <property type="entry name" value="Biotin_COase_C"/>
</dbReference>
<feature type="compositionally biased region" description="Polar residues" evidence="7">
    <location>
        <begin position="855"/>
        <end position="864"/>
    </location>
</feature>
<keyword evidence="3 6" id="KW-0547">Nucleotide-binding</keyword>
<feature type="compositionally biased region" description="Polar residues" evidence="7">
    <location>
        <begin position="1"/>
        <end position="23"/>
    </location>
</feature>
<dbReference type="InterPro" id="IPR005481">
    <property type="entry name" value="BC-like_N"/>
</dbReference>
<dbReference type="Pfam" id="PF00498">
    <property type="entry name" value="FHA"/>
    <property type="match status" value="1"/>
</dbReference>
<feature type="region of interest" description="Disordered" evidence="7">
    <location>
        <begin position="1050"/>
        <end position="1070"/>
    </location>
</feature>
<dbReference type="PROSITE" id="PS00867">
    <property type="entry name" value="CPSASE_2"/>
    <property type="match status" value="1"/>
</dbReference>
<feature type="compositionally biased region" description="Basic and acidic residues" evidence="7">
    <location>
        <begin position="364"/>
        <end position="390"/>
    </location>
</feature>
<feature type="region of interest" description="Disordered" evidence="7">
    <location>
        <begin position="805"/>
        <end position="881"/>
    </location>
</feature>
<dbReference type="OrthoDB" id="196847at2759"/>
<dbReference type="SUPFAM" id="SSF52096">
    <property type="entry name" value="ClpP/crotonase"/>
    <property type="match status" value="2"/>
</dbReference>
<feature type="region of interest" description="Disordered" evidence="7">
    <location>
        <begin position="762"/>
        <end position="790"/>
    </location>
</feature>
<feature type="compositionally biased region" description="Low complexity" evidence="7">
    <location>
        <begin position="43"/>
        <end position="60"/>
    </location>
</feature>
<dbReference type="EMBL" id="DF196786">
    <property type="protein sequence ID" value="GAC76344.1"/>
    <property type="molecule type" value="Genomic_DNA"/>
</dbReference>
<dbReference type="SUPFAM" id="SSF51230">
    <property type="entry name" value="Single hybrid motif"/>
    <property type="match status" value="1"/>
</dbReference>
<dbReference type="Pfam" id="PF01039">
    <property type="entry name" value="Carboxyl_trans"/>
    <property type="match status" value="1"/>
</dbReference>
<dbReference type="Gene3D" id="2.60.200.20">
    <property type="match status" value="1"/>
</dbReference>
<feature type="compositionally biased region" description="Basic and acidic residues" evidence="7">
    <location>
        <begin position="267"/>
        <end position="278"/>
    </location>
</feature>
<dbReference type="InterPro" id="IPR034733">
    <property type="entry name" value="AcCoA_carboxyl_beta"/>
</dbReference>
<dbReference type="SUPFAM" id="SSF51246">
    <property type="entry name" value="Rudiment single hybrid motif"/>
    <property type="match status" value="1"/>
</dbReference>
<dbReference type="InterPro" id="IPR011054">
    <property type="entry name" value="Rudment_hybrid_motif"/>
</dbReference>
<dbReference type="PROSITE" id="PS50989">
    <property type="entry name" value="COA_CT_CTER"/>
    <property type="match status" value="1"/>
</dbReference>
<dbReference type="InterPro" id="IPR011053">
    <property type="entry name" value="Single_hybrid_motif"/>
</dbReference>
<dbReference type="SUPFAM" id="SSF49879">
    <property type="entry name" value="SMAD/FHA domain"/>
    <property type="match status" value="1"/>
</dbReference>
<evidence type="ECO:0000256" key="1">
    <source>
        <dbReference type="ARBA" id="ARBA00001953"/>
    </source>
</evidence>
<feature type="domain" description="ATP-grasp" evidence="10">
    <location>
        <begin position="1652"/>
        <end position="1860"/>
    </location>
</feature>
<dbReference type="Proteomes" id="UP000011976">
    <property type="component" value="Unassembled WGS sequence"/>
</dbReference>
<dbReference type="Pfam" id="PF00289">
    <property type="entry name" value="Biotin_carb_N"/>
    <property type="match status" value="1"/>
</dbReference>
<dbReference type="Pfam" id="PF02785">
    <property type="entry name" value="Biotin_carb_C"/>
    <property type="match status" value="1"/>
</dbReference>
<evidence type="ECO:0000259" key="9">
    <source>
        <dbReference type="PROSITE" id="PS50968"/>
    </source>
</evidence>
<feature type="compositionally biased region" description="Polar residues" evidence="7">
    <location>
        <begin position="1146"/>
        <end position="1166"/>
    </location>
</feature>
<dbReference type="PANTHER" id="PTHR48095">
    <property type="entry name" value="PYRUVATE CARBOXYLASE SUBUNIT A"/>
    <property type="match status" value="1"/>
</dbReference>
<feature type="domain" description="Biotin carboxylation" evidence="11">
    <location>
        <begin position="1527"/>
        <end position="2002"/>
    </location>
</feature>
<dbReference type="PROSITE" id="PS50979">
    <property type="entry name" value="BC"/>
    <property type="match status" value="1"/>
</dbReference>
<dbReference type="InterPro" id="IPR011761">
    <property type="entry name" value="ATP-grasp"/>
</dbReference>
<feature type="compositionally biased region" description="Polar residues" evidence="7">
    <location>
        <begin position="720"/>
        <end position="732"/>
    </location>
</feature>
<evidence type="ECO:0000256" key="6">
    <source>
        <dbReference type="PROSITE-ProRule" id="PRU00409"/>
    </source>
</evidence>
<feature type="region of interest" description="Disordered" evidence="7">
    <location>
        <begin position="364"/>
        <end position="704"/>
    </location>
</feature>
<dbReference type="Gene3D" id="2.40.50.100">
    <property type="match status" value="1"/>
</dbReference>
<feature type="compositionally biased region" description="Acidic residues" evidence="7">
    <location>
        <begin position="1339"/>
        <end position="1348"/>
    </location>
</feature>
<evidence type="ECO:0000313" key="13">
    <source>
        <dbReference type="EMBL" id="GAC76344.1"/>
    </source>
</evidence>
<dbReference type="InterPro" id="IPR000089">
    <property type="entry name" value="Biotin_lipoyl"/>
</dbReference>
<dbReference type="SMART" id="SM00240">
    <property type="entry name" value="FHA"/>
    <property type="match status" value="1"/>
</dbReference>
<reference evidence="14" key="1">
    <citation type="journal article" date="2013" name="Genome Announc.">
        <title>Genome sequence of the basidiomycetous yeast Pseudozyma antarctica T-34, a producer of the glycolipid biosurfactants mannosylerythritol lipids.</title>
        <authorList>
            <person name="Morita T."/>
            <person name="Koike H."/>
            <person name="Koyama Y."/>
            <person name="Hagiwara H."/>
            <person name="Ito E."/>
            <person name="Fukuoka T."/>
            <person name="Imura T."/>
            <person name="Machida M."/>
            <person name="Kitamoto D."/>
        </authorList>
    </citation>
    <scope>NUCLEOTIDE SEQUENCE [LARGE SCALE GENOMIC DNA]</scope>
    <source>
        <strain evidence="14">T-34</strain>
    </source>
</reference>
<evidence type="ECO:0000256" key="3">
    <source>
        <dbReference type="ARBA" id="ARBA00022741"/>
    </source>
</evidence>
<evidence type="ECO:0000259" key="10">
    <source>
        <dbReference type="PROSITE" id="PS50975"/>
    </source>
</evidence>
<protein>
    <submittedName>
        <fullName evidence="13">Vacuolar sorting protein VPS45/Stt10</fullName>
    </submittedName>
</protein>
<dbReference type="InterPro" id="IPR011763">
    <property type="entry name" value="COA_CT_C"/>
</dbReference>
<feature type="compositionally biased region" description="Acidic residues" evidence="7">
    <location>
        <begin position="506"/>
        <end position="515"/>
    </location>
</feature>
<dbReference type="GO" id="GO:0016874">
    <property type="term" value="F:ligase activity"/>
    <property type="evidence" value="ECO:0007669"/>
    <property type="project" value="UniProtKB-KW"/>
</dbReference>
<feature type="compositionally biased region" description="Basic residues" evidence="7">
    <location>
        <begin position="1215"/>
        <end position="1225"/>
    </location>
</feature>
<evidence type="ECO:0000256" key="5">
    <source>
        <dbReference type="ARBA" id="ARBA00023267"/>
    </source>
</evidence>
<dbReference type="GO" id="GO:0005524">
    <property type="term" value="F:ATP binding"/>
    <property type="evidence" value="ECO:0007669"/>
    <property type="project" value="UniProtKB-UniRule"/>
</dbReference>
<feature type="compositionally biased region" description="Acidic residues" evidence="7">
    <location>
        <begin position="1276"/>
        <end position="1293"/>
    </location>
</feature>
<feature type="domain" description="CoA carboxyltransferase C-terminal" evidence="12">
    <location>
        <begin position="2430"/>
        <end position="2673"/>
    </location>
</feature>
<dbReference type="InterPro" id="IPR005479">
    <property type="entry name" value="CPAse_ATP-bd"/>
</dbReference>
<dbReference type="Gene3D" id="3.30.470.20">
    <property type="entry name" value="ATP-grasp fold, B domain"/>
    <property type="match status" value="1"/>
</dbReference>
<dbReference type="SUPFAM" id="SSF52440">
    <property type="entry name" value="PreATP-grasp domain"/>
    <property type="match status" value="1"/>
</dbReference>
<dbReference type="PROSITE" id="PS50006">
    <property type="entry name" value="FHA_DOMAIN"/>
    <property type="match status" value="1"/>
</dbReference>
<sequence>MLNTLRRSFGMSPSTSQTDTGSSGVPAGVLSPSNKPNTFVPLRRSNSFTNFFSSSRPSSPVKDSFEPPTSSAVQSPTKHSSSAAHGEVQSDPVFAFLVLLDKKGRQKETFPIQNLKTTLGRSIENDVRFLASDVSRIHCTIEIEIQAAPEGNAAFLQVLGANGVLLNGVQALPSPRGQGTYQLHSGDSIVIAKRSFLFKLPETTDVDTAKQSAKLFASPVKGAKPSAEAPNTPAGLRRRVRMSLVDAAQIDTPARASRKAASPTKSRNVDNTDREARRANGLQRFMQSANVSPSKAKKSGRQSLSSSTSTTGLFATPLKSRITAAEPKTAPPKQVSFSLYANSYSGRLSPVKQMRMMPPLEAMSEEHDGSFRSDSEHVDEQHVEEEAQHDESEEDIVIVEELEQEAEAAVTQAQGEPKADTASEDLPMSSIDAAEDAENIPPPSASSDHTPAGSPSKSGSPKRAKRRSSFFGRAGPFKGMSLGFYAEERTEPSEPVEPVEPVDPVESSEEPESEEAAEHFSEASDVEPEEEQASVVASSPSARRVASKHMRLGISKTPSPVKKQHFVGLTPLPRRPRLSLSTKRRVSLRTQTLLRSSEAYSDRLFLPPPPPSPAGPGASCLSKSMSMPSSLSGMVDLQQPEGLTASASFEDVSAAGENENNFESLLDPALVEETPAEAWRDADEDEDEVDQSLSVSSLSPQKPPVYSFSPVKVSALPQFATPQPASKTQSRRISMPPAGASGSKPSARAALVRLQISGAGERIVHEKTRDTAVDASSSSPSKGRKVVRVSDVGLPATELSMGFDLVRDGAAEPESDRIAEALNDMFTAEQEELTDDEQDDDEEEEEELTQEEVVQITSRNQSSPERPVTESAASLPAVPQTPAALNSMRHLFSAASAAPGTPNMDGLASMLQPSPEKTPQYGVLGERMRAANPEISAILSPSKRSPAKAALAASPSKPRRSVRRSEAAEVLVPVATIAAPSTPLATPATPRALPSMPDLATPAVTPLPTPVAEMQPAFEAELHVTMFDAAAMDAQNEVIAQALVDSEVTQVDAESQEVHAEAEDAESTADAAIEPEAAPVDDAQIEDVAEAASPEPTHEETDVVADEQEVPAPHEEIEAAAEEQEAPAQVEPSPTKTRTSRRAASVSPTKPRTRSVSPTKRATRSSPVKRAFADTAPQPEAESAEEVATPAAEVFGQPEDAVEAEEDASESPSKATRRTGRRKAKAAASQAIAEVLEVPAASPEKRTRRAKASAAKISEAEEEANAVAESEHEPTAEEDNHEEEQDGQEEEVAEAPKRATRARATRTTASATTKPVRASRSRAAKASEAAHPSSSAAYGDDEASDDEAAPTTSRGKRATTRKAASSPIKPAARSTRTRTTTTRTTRTKAAAPVEESDPSASSAENDEQSEQEAAPAPKTRTRAAASKPRATKPAAATTASSRSKAKPKTDDEAATTRSGRPRRAAAAKGEWRESLTDERTRCVGLTDTDAERPLLSPTTINRPSARNHIYTLTNTLDFDERAQVPTMSKRILIANRGEIACRLIRTYQLFPLDASTPRIETVAVYTRSEANALHVALADASHQLDGEGPKAYLDAQELVAAAKRHGCWGIAPGYGFLSEDAHFSKLCHDNGIVFLGPTHDQLQLLGNKVSARELAQRLKVPILQGTRAHSTSALDDILAFAGSIAPGGKIILKAANGGGGRGIRFVPIGPNAAEANKAVAGAYESCTREAAASFGDGTVYAERFLVNARHVEVQVLGDGTGQVCHFWDRECSLQRRNQKLVEIAPAPRLDAALRKRIIDAALDLARAAQLRSLATVEFLVDEPTASFYFMEANPRIQVEHTITENVTGHDLVALQLQVGLGRTLHQLQLPTQAVAFPTKVAIQLRVNAESFRGETDEVRPETGSIDALIWPTGGHVRVESAAYPPHPKHGVYAVHPLFDSLLAKIIVTAPNYTSALGAARRALEGTTIGGVRTNAAFLLALLTHEPVRHAQHHIHTVQTDFLALRKHADEFEALFASAPSRAPSAMQAGESVTKDEVQLGQGQAAVRSHLGGLVVKLSVAQGDTLVAGQEVMVIEAMKMEHVVRADASVAGGCVQRIAVQQGSVVSASDLLLVVDLAAGSKRAATGDTDSPVAEEVSEDPNVPRPELVELQGRRRAIADAGREAAVAKRHARGYRTVRENISMLLDADSLVEYGDLALAAQRKRYTVAELMSKTTGDGIVTGFGRMHGHTVGVMLGDYLVLAGTQGYMHHLKLDRLLLAVLSNPVPLVLYAEGGGGRPGDTDYPSGSGLHTPSFALMGQVRAKGIPIVGVANGYVFAGNAALLGTCDVVVATRGGDAARAAAQGFDTKGAGKTSIGMGGSAMIEAGGLGVFESDEIGPTAIHAATGGVDVVVADEDEAAALTRTLVGMWTHHQLSERAWRYSGDVLQLRTSLPSVQERRRAFDMRRVIALLVDDGSWVELGAHWGTGIITGFARVKGRAVAILANDPMSALGGAIDIEAALKATRLLRLLARTRCAHLISLCDTPGFMVGPEFERTARGGGSFRVFGDWFTAAAEFSQSGGRVVGVILRRAFGLGAQAMLGGSTLSNAICAAWPAASLGPMSLEGAVQLSMKKQLAAIADDAERKRVADAAVTKLYAGGSATNVASMAEIDTVLDPAQTRDWLANVVRDVLGERKPTFVLRREQASSPHL</sequence>
<feature type="compositionally biased region" description="Basic and acidic residues" evidence="7">
    <location>
        <begin position="762"/>
        <end position="772"/>
    </location>
</feature>
<feature type="compositionally biased region" description="Low complexity" evidence="7">
    <location>
        <begin position="533"/>
        <end position="544"/>
    </location>
</feature>
<dbReference type="InterPro" id="IPR008984">
    <property type="entry name" value="SMAD_FHA_dom_sf"/>
</dbReference>
<feature type="region of interest" description="Disordered" evidence="7">
    <location>
        <begin position="896"/>
        <end position="919"/>
    </location>
</feature>
<dbReference type="Pfam" id="PF02786">
    <property type="entry name" value="CPSase_L_D2"/>
    <property type="match status" value="1"/>
</dbReference>
<evidence type="ECO:0000259" key="11">
    <source>
        <dbReference type="PROSITE" id="PS50979"/>
    </source>
</evidence>
<accession>M9LZB4</accession>
<dbReference type="STRING" id="1151754.M9LZB4"/>
<dbReference type="PANTHER" id="PTHR48095:SF2">
    <property type="entry name" value="BIOTIN CARBOXYLASE, CHLOROPLASTIC"/>
    <property type="match status" value="1"/>
</dbReference>
<evidence type="ECO:0000259" key="8">
    <source>
        <dbReference type="PROSITE" id="PS50006"/>
    </source>
</evidence>
<evidence type="ECO:0000256" key="2">
    <source>
        <dbReference type="ARBA" id="ARBA00022598"/>
    </source>
</evidence>
<feature type="compositionally biased region" description="Low complexity" evidence="7">
    <location>
        <begin position="1371"/>
        <end position="1391"/>
    </location>
</feature>
<keyword evidence="4 6" id="KW-0067">ATP-binding</keyword>
<feature type="compositionally biased region" description="Basic residues" evidence="7">
    <location>
        <begin position="574"/>
        <end position="587"/>
    </location>
</feature>
<comment type="cofactor">
    <cofactor evidence="1">
        <name>biotin</name>
        <dbReference type="ChEBI" id="CHEBI:57586"/>
    </cofactor>
</comment>
<feature type="region of interest" description="Disordered" evidence="7">
    <location>
        <begin position="941"/>
        <end position="964"/>
    </location>
</feature>
<dbReference type="InterPro" id="IPR029045">
    <property type="entry name" value="ClpP/crotonase-like_dom_sf"/>
</dbReference>
<feature type="compositionally biased region" description="Low complexity" evidence="7">
    <location>
        <begin position="1413"/>
        <end position="1442"/>
    </location>
</feature>
<feature type="domain" description="FHA" evidence="8">
    <location>
        <begin position="117"/>
        <end position="171"/>
    </location>
</feature>
<keyword evidence="2" id="KW-0436">Ligase</keyword>
<feature type="compositionally biased region" description="Polar residues" evidence="7">
    <location>
        <begin position="67"/>
        <end position="83"/>
    </location>
</feature>
<dbReference type="PROSITE" id="PS50975">
    <property type="entry name" value="ATP_GRASP"/>
    <property type="match status" value="1"/>
</dbReference>
<dbReference type="InterPro" id="IPR000253">
    <property type="entry name" value="FHA_dom"/>
</dbReference>
<feature type="compositionally biased region" description="Acidic residues" evidence="7">
    <location>
        <begin position="1200"/>
        <end position="1209"/>
    </location>
</feature>
<feature type="compositionally biased region" description="Polar residues" evidence="7">
    <location>
        <begin position="691"/>
        <end position="700"/>
    </location>
</feature>
<feature type="compositionally biased region" description="Acidic residues" evidence="7">
    <location>
        <begin position="391"/>
        <end position="406"/>
    </location>
</feature>
<feature type="compositionally biased region" description="Low complexity" evidence="7">
    <location>
        <begin position="407"/>
        <end position="416"/>
    </location>
</feature>
<evidence type="ECO:0000259" key="12">
    <source>
        <dbReference type="PROSITE" id="PS50989"/>
    </source>
</evidence>
<dbReference type="PROSITE" id="PS00188">
    <property type="entry name" value="BIOTIN"/>
    <property type="match status" value="1"/>
</dbReference>
<keyword evidence="5" id="KW-0092">Biotin</keyword>
<feature type="region of interest" description="Disordered" evidence="7">
    <location>
        <begin position="1"/>
        <end position="86"/>
    </location>
</feature>
<dbReference type="CDD" id="cd22673">
    <property type="entry name" value="FHA_Ki67"/>
    <property type="match status" value="1"/>
</dbReference>
<feature type="compositionally biased region" description="Polar residues" evidence="7">
    <location>
        <begin position="588"/>
        <end position="599"/>
    </location>
</feature>
<dbReference type="InterPro" id="IPR016185">
    <property type="entry name" value="PreATP-grasp_dom_sf"/>
</dbReference>
<feature type="compositionally biased region" description="Low complexity" evidence="7">
    <location>
        <begin position="615"/>
        <end position="632"/>
    </location>
</feature>
<name>M9LZB4_PSEA3</name>
<dbReference type="SMART" id="SM00878">
    <property type="entry name" value="Biotin_carb_C"/>
    <property type="match status" value="1"/>
</dbReference>
<feature type="region of interest" description="Disordered" evidence="7">
    <location>
        <begin position="246"/>
        <end position="312"/>
    </location>
</feature>
<feature type="region of interest" description="Disordered" evidence="7">
    <location>
        <begin position="719"/>
        <end position="747"/>
    </location>
</feature>
<gene>
    <name evidence="13" type="ORF">PANT_20d00067</name>
</gene>
<dbReference type="InterPro" id="IPR011764">
    <property type="entry name" value="Biotin_carboxylation_dom"/>
</dbReference>
<feature type="region of interest" description="Disordered" evidence="7">
    <location>
        <begin position="1120"/>
        <end position="1476"/>
    </location>
</feature>
<feature type="compositionally biased region" description="Low complexity" evidence="7">
    <location>
        <begin position="1324"/>
        <end position="1337"/>
    </location>
</feature>
<feature type="domain" description="Lipoyl-binding" evidence="9">
    <location>
        <begin position="2036"/>
        <end position="2115"/>
    </location>
</feature>
<evidence type="ECO:0000256" key="7">
    <source>
        <dbReference type="SAM" id="MobiDB-lite"/>
    </source>
</evidence>
<feature type="compositionally biased region" description="Acidic residues" evidence="7">
    <location>
        <begin position="829"/>
        <end position="850"/>
    </location>
</feature>